<proteinExistence type="predicted"/>
<feature type="region of interest" description="Disordered" evidence="1">
    <location>
        <begin position="1"/>
        <end position="23"/>
    </location>
</feature>
<protein>
    <submittedName>
        <fullName evidence="2">Uncharacterized protein</fullName>
    </submittedName>
</protein>
<sequence length="50" mass="5509">MGMGHWEEDKEQGAGSRGERGNFYSPPAPCPLLSCFFPTPHSFRNPANIS</sequence>
<evidence type="ECO:0000313" key="3">
    <source>
        <dbReference type="Proteomes" id="UP000232003"/>
    </source>
</evidence>
<dbReference type="AlphaFoldDB" id="A0A2K8SUL9"/>
<feature type="compositionally biased region" description="Basic and acidic residues" evidence="1">
    <location>
        <begin position="1"/>
        <end position="20"/>
    </location>
</feature>
<evidence type="ECO:0000256" key="1">
    <source>
        <dbReference type="SAM" id="MobiDB-lite"/>
    </source>
</evidence>
<accession>A0A2K8SUL9</accession>
<reference evidence="2 3" key="1">
    <citation type="submission" date="2017-11" db="EMBL/GenBank/DDBJ databases">
        <title>Complete genome of a free-living desiccation-tolerant cyanobacterium and its photosynthetic adaptation to extreme terrestrial habitat.</title>
        <authorList>
            <person name="Shang J."/>
        </authorList>
    </citation>
    <scope>NUCLEOTIDE SEQUENCE [LARGE SCALE GENOMIC DNA]</scope>
    <source>
        <strain evidence="2 3">CCNUN1</strain>
    </source>
</reference>
<evidence type="ECO:0000313" key="2">
    <source>
        <dbReference type="EMBL" id="AUB39164.1"/>
    </source>
</evidence>
<gene>
    <name evidence="2" type="ORF">COO91_05156</name>
</gene>
<name>A0A2K8SUL9_9NOSO</name>
<dbReference type="KEGG" id="nfl:COO91_05156"/>
<keyword evidence="3" id="KW-1185">Reference proteome</keyword>
<dbReference type="EMBL" id="CP024785">
    <property type="protein sequence ID" value="AUB39164.1"/>
    <property type="molecule type" value="Genomic_DNA"/>
</dbReference>
<dbReference type="Proteomes" id="UP000232003">
    <property type="component" value="Chromosome"/>
</dbReference>
<organism evidence="2 3">
    <name type="scientific">Nostoc flagelliforme CCNUN1</name>
    <dbReference type="NCBI Taxonomy" id="2038116"/>
    <lineage>
        <taxon>Bacteria</taxon>
        <taxon>Bacillati</taxon>
        <taxon>Cyanobacteriota</taxon>
        <taxon>Cyanophyceae</taxon>
        <taxon>Nostocales</taxon>
        <taxon>Nostocaceae</taxon>
        <taxon>Nostoc</taxon>
    </lineage>
</organism>